<dbReference type="GO" id="GO:0004601">
    <property type="term" value="F:peroxidase activity"/>
    <property type="evidence" value="ECO:0007669"/>
    <property type="project" value="UniProtKB-KW"/>
</dbReference>
<dbReference type="NCBIfam" id="TIGR01413">
    <property type="entry name" value="Dyp_perox_fam"/>
    <property type="match status" value="1"/>
</dbReference>
<evidence type="ECO:0000256" key="8">
    <source>
        <dbReference type="ARBA" id="ARBA00025737"/>
    </source>
</evidence>
<evidence type="ECO:0000313" key="12">
    <source>
        <dbReference type="EMBL" id="MBB5490052.1"/>
    </source>
</evidence>
<dbReference type="Pfam" id="PF04261">
    <property type="entry name" value="Dyp_perox_N"/>
    <property type="match status" value="1"/>
</dbReference>
<dbReference type="PANTHER" id="PTHR30521:SF4">
    <property type="entry name" value="DEFERROCHELATASE"/>
    <property type="match status" value="1"/>
</dbReference>
<keyword evidence="2 12" id="KW-0575">Peroxidase</keyword>
<comment type="similarity">
    <text evidence="8">Belongs to the DyP-type peroxidase family.</text>
</comment>
<dbReference type="Proteomes" id="UP000579647">
    <property type="component" value="Unassembled WGS sequence"/>
</dbReference>
<dbReference type="PROSITE" id="PS51404">
    <property type="entry name" value="DYP_PEROXIDASE"/>
    <property type="match status" value="1"/>
</dbReference>
<sequence length="421" mass="44542">MNGGRAGQGRAGVSRRGLLTGLGAAGIAGAAGAAGLATGGLIERETTAQGDTARELSLGRSAPEEGRPPALLTPTPAHVHVVAVDLRAERPEQVSQQARTVLRLWGEQARGLHEHGLAEIVEGAPTQGLRPASLGITLGLGASLLERAGLAERRPEPLADLPEFASDHLDPALCGGDLMLHVGAEDPLVVSAVVEHLLGIAREQALVRWSLPGFQRAAATAADPSATPRNLMGQVDGTVNPHPDQAQFGPQVLAAHPDGAASWMDGGTYVVVRRIRMLLDDWFDLEPHQRERVVGRRLSDGAPLGGDREDALPDLAARGDDGEPVIAANAHIRLASPERTLGARMLRRGFSYDLGWSGGRREAGLLFTAWQADPRTGFTAVQRELDEGGDALNTYIRHEGSAVFAVPPVRENQPHPAHDLW</sequence>
<keyword evidence="13" id="KW-1185">Reference proteome</keyword>
<dbReference type="EC" id="1.11.1.19" evidence="12"/>
<proteinExistence type="inferred from homology"/>
<gene>
    <name evidence="12" type="ORF">HNR07_001189</name>
</gene>
<dbReference type="InterPro" id="IPR006311">
    <property type="entry name" value="TAT_signal"/>
</dbReference>
<evidence type="ECO:0000256" key="5">
    <source>
        <dbReference type="ARBA" id="ARBA00022729"/>
    </source>
</evidence>
<evidence type="ECO:0000256" key="3">
    <source>
        <dbReference type="ARBA" id="ARBA00022617"/>
    </source>
</evidence>
<dbReference type="GO" id="GO:0020037">
    <property type="term" value="F:heme binding"/>
    <property type="evidence" value="ECO:0007669"/>
    <property type="project" value="InterPro"/>
</dbReference>
<name>A0A840W1W1_9ACTN</name>
<evidence type="ECO:0000256" key="9">
    <source>
        <dbReference type="SAM" id="MobiDB-lite"/>
    </source>
</evidence>
<evidence type="ECO:0000256" key="1">
    <source>
        <dbReference type="ARBA" id="ARBA00001970"/>
    </source>
</evidence>
<organism evidence="12 13">
    <name type="scientific">Nocardiopsis metallicus</name>
    <dbReference type="NCBI Taxonomy" id="179819"/>
    <lineage>
        <taxon>Bacteria</taxon>
        <taxon>Bacillati</taxon>
        <taxon>Actinomycetota</taxon>
        <taxon>Actinomycetes</taxon>
        <taxon>Streptosporangiales</taxon>
        <taxon>Nocardiopsidaceae</taxon>
        <taxon>Nocardiopsis</taxon>
    </lineage>
</organism>
<feature type="domain" description="Dyp-type peroxidase N-terminal" evidence="10">
    <location>
        <begin position="69"/>
        <end position="215"/>
    </location>
</feature>
<dbReference type="RefSeq" id="WP_312893626.1">
    <property type="nucleotide sequence ID" value="NZ_JACHDO010000001.1"/>
</dbReference>
<dbReference type="InterPro" id="IPR048328">
    <property type="entry name" value="Dyp_perox_C"/>
</dbReference>
<dbReference type="InterPro" id="IPR011008">
    <property type="entry name" value="Dimeric_a/b-barrel"/>
</dbReference>
<evidence type="ECO:0000259" key="11">
    <source>
        <dbReference type="Pfam" id="PF20628"/>
    </source>
</evidence>
<evidence type="ECO:0000256" key="2">
    <source>
        <dbReference type="ARBA" id="ARBA00022559"/>
    </source>
</evidence>
<keyword evidence="6 12" id="KW-0560">Oxidoreductase</keyword>
<feature type="domain" description="Dyp-type peroxidase C-terminal" evidence="11">
    <location>
        <begin position="227"/>
        <end position="409"/>
    </location>
</feature>
<comment type="caution">
    <text evidence="12">The sequence shown here is derived from an EMBL/GenBank/DDBJ whole genome shotgun (WGS) entry which is preliminary data.</text>
</comment>
<evidence type="ECO:0000259" key="10">
    <source>
        <dbReference type="Pfam" id="PF04261"/>
    </source>
</evidence>
<dbReference type="Pfam" id="PF20628">
    <property type="entry name" value="Dyp_perox_C"/>
    <property type="match status" value="1"/>
</dbReference>
<keyword evidence="4" id="KW-0479">Metal-binding</keyword>
<dbReference type="AlphaFoldDB" id="A0A840W1W1"/>
<keyword evidence="7" id="KW-0408">Iron</keyword>
<dbReference type="InterPro" id="IPR006314">
    <property type="entry name" value="Dyp_peroxidase"/>
</dbReference>
<comment type="cofactor">
    <cofactor evidence="1">
        <name>heme b</name>
        <dbReference type="ChEBI" id="CHEBI:60344"/>
    </cofactor>
</comment>
<dbReference type="GO" id="GO:0046872">
    <property type="term" value="F:metal ion binding"/>
    <property type="evidence" value="ECO:0007669"/>
    <property type="project" value="UniProtKB-KW"/>
</dbReference>
<feature type="region of interest" description="Disordered" evidence="9">
    <location>
        <begin position="45"/>
        <end position="73"/>
    </location>
</feature>
<dbReference type="InterPro" id="IPR048327">
    <property type="entry name" value="Dyp_perox_N"/>
</dbReference>
<reference evidence="12 13" key="1">
    <citation type="submission" date="2020-08" db="EMBL/GenBank/DDBJ databases">
        <title>Sequencing the genomes of 1000 actinobacteria strains.</title>
        <authorList>
            <person name="Klenk H.-P."/>
        </authorList>
    </citation>
    <scope>NUCLEOTIDE SEQUENCE [LARGE SCALE GENOMIC DNA]</scope>
    <source>
        <strain evidence="12 13">DSM 44598</strain>
    </source>
</reference>
<evidence type="ECO:0000256" key="6">
    <source>
        <dbReference type="ARBA" id="ARBA00023002"/>
    </source>
</evidence>
<dbReference type="PANTHER" id="PTHR30521">
    <property type="entry name" value="DEFERROCHELATASE/PEROXIDASE"/>
    <property type="match status" value="1"/>
</dbReference>
<evidence type="ECO:0000256" key="7">
    <source>
        <dbReference type="ARBA" id="ARBA00023004"/>
    </source>
</evidence>
<dbReference type="EMBL" id="JACHDO010000001">
    <property type="protein sequence ID" value="MBB5490052.1"/>
    <property type="molecule type" value="Genomic_DNA"/>
</dbReference>
<keyword evidence="3" id="KW-0349">Heme</keyword>
<accession>A0A840W1W1</accession>
<dbReference type="GO" id="GO:0005829">
    <property type="term" value="C:cytosol"/>
    <property type="evidence" value="ECO:0007669"/>
    <property type="project" value="TreeGrafter"/>
</dbReference>
<evidence type="ECO:0000256" key="4">
    <source>
        <dbReference type="ARBA" id="ARBA00022723"/>
    </source>
</evidence>
<evidence type="ECO:0000313" key="13">
    <source>
        <dbReference type="Proteomes" id="UP000579647"/>
    </source>
</evidence>
<keyword evidence="5" id="KW-0732">Signal</keyword>
<dbReference type="SUPFAM" id="SSF54909">
    <property type="entry name" value="Dimeric alpha+beta barrel"/>
    <property type="match status" value="1"/>
</dbReference>
<protein>
    <submittedName>
        <fullName evidence="12">Dye decolorizing peroxidase</fullName>
        <ecNumber evidence="12">1.11.1.19</ecNumber>
    </submittedName>
</protein>
<dbReference type="PROSITE" id="PS51318">
    <property type="entry name" value="TAT"/>
    <property type="match status" value="1"/>
</dbReference>